<evidence type="ECO:0000256" key="7">
    <source>
        <dbReference type="ARBA" id="ARBA00022842"/>
    </source>
</evidence>
<evidence type="ECO:0000256" key="2">
    <source>
        <dbReference type="ARBA" id="ARBA00022598"/>
    </source>
</evidence>
<dbReference type="AlphaFoldDB" id="D1B880"/>
<dbReference type="Proteomes" id="UP000002030">
    <property type="component" value="Chromosome"/>
</dbReference>
<feature type="binding site" evidence="9">
    <location>
        <begin position="117"/>
        <end position="120"/>
    </location>
    <ligand>
        <name>ATP</name>
        <dbReference type="ChEBI" id="CHEBI:30616"/>
    </ligand>
</feature>
<evidence type="ECO:0000256" key="3">
    <source>
        <dbReference type="ARBA" id="ARBA00022723"/>
    </source>
</evidence>
<evidence type="ECO:0000256" key="6">
    <source>
        <dbReference type="ARBA" id="ARBA00022840"/>
    </source>
</evidence>
<dbReference type="GO" id="GO:0005829">
    <property type="term" value="C:cytosol"/>
    <property type="evidence" value="ECO:0007669"/>
    <property type="project" value="TreeGrafter"/>
</dbReference>
<dbReference type="EnsemblBacteria" id="ACZ18483">
    <property type="protein sequence ID" value="ACZ18483"/>
    <property type="gene ID" value="Taci_0245"/>
</dbReference>
<comment type="pathway">
    <text evidence="9">Cofactor biosynthesis; biotin biosynthesis; biotin from 7,8-diaminononanoate: step 1/2.</text>
</comment>
<proteinExistence type="inferred from homology"/>
<dbReference type="InterPro" id="IPR027417">
    <property type="entry name" value="P-loop_NTPase"/>
</dbReference>
<comment type="function">
    <text evidence="9">Catalyzes a mechanistically unusual reaction, the ATP-dependent insertion of CO2 between the N7 and N8 nitrogen atoms of 7,8-diaminopelargonic acid (DAPA, also called 7,8-diammoniononanoate) to form a ureido ring.</text>
</comment>
<dbReference type="KEGG" id="tai:Taci_0245"/>
<dbReference type="GO" id="GO:0009102">
    <property type="term" value="P:biotin biosynthetic process"/>
    <property type="evidence" value="ECO:0007669"/>
    <property type="project" value="UniProtKB-UniRule"/>
</dbReference>
<keyword evidence="7 9" id="KW-0460">Magnesium</keyword>
<keyword evidence="3 9" id="KW-0479">Metal-binding</keyword>
<feature type="binding site" evidence="9">
    <location>
        <position position="117"/>
    </location>
    <ligand>
        <name>Mg(2+)</name>
        <dbReference type="ChEBI" id="CHEBI:18420"/>
    </ligand>
</feature>
<dbReference type="Pfam" id="PF13500">
    <property type="entry name" value="AAA_26"/>
    <property type="match status" value="1"/>
</dbReference>
<feature type="binding site" evidence="9">
    <location>
        <position position="42"/>
    </location>
    <ligand>
        <name>substrate</name>
    </ligand>
</feature>
<comment type="caution">
    <text evidence="9">Lacks conserved residue(s) required for the propagation of feature annotation.</text>
</comment>
<comment type="cofactor">
    <cofactor evidence="9">
        <name>Mg(2+)</name>
        <dbReference type="ChEBI" id="CHEBI:18420"/>
    </cofactor>
</comment>
<evidence type="ECO:0000256" key="9">
    <source>
        <dbReference type="HAMAP-Rule" id="MF_00336"/>
    </source>
</evidence>
<dbReference type="OrthoDB" id="9802097at2"/>
<dbReference type="InterPro" id="IPR004472">
    <property type="entry name" value="DTB_synth_BioD"/>
</dbReference>
<dbReference type="HAMAP" id="MF_00336">
    <property type="entry name" value="BioD"/>
    <property type="match status" value="1"/>
</dbReference>
<feature type="binding site" evidence="9">
    <location>
        <begin position="13"/>
        <end position="18"/>
    </location>
    <ligand>
        <name>ATP</name>
        <dbReference type="ChEBI" id="CHEBI:30616"/>
    </ligand>
</feature>
<dbReference type="EMBL" id="CP001818">
    <property type="protein sequence ID" value="ACZ18483.1"/>
    <property type="molecule type" value="Genomic_DNA"/>
</dbReference>
<dbReference type="PATRIC" id="fig|525903.6.peg.249"/>
<feature type="binding site" evidence="9">
    <location>
        <position position="17"/>
    </location>
    <ligand>
        <name>Mg(2+)</name>
        <dbReference type="ChEBI" id="CHEBI:18420"/>
    </ligand>
</feature>
<comment type="similarity">
    <text evidence="9">Belongs to the dethiobiotin synthetase family.</text>
</comment>
<feature type="active site" evidence="9">
    <location>
        <position position="38"/>
    </location>
</feature>
<dbReference type="CDD" id="cd03109">
    <property type="entry name" value="DTBS"/>
    <property type="match status" value="1"/>
</dbReference>
<dbReference type="SUPFAM" id="SSF52540">
    <property type="entry name" value="P-loop containing nucleoside triphosphate hydrolases"/>
    <property type="match status" value="1"/>
</dbReference>
<feature type="binding site" evidence="9">
    <location>
        <position position="55"/>
    </location>
    <ligand>
        <name>ATP</name>
        <dbReference type="ChEBI" id="CHEBI:30616"/>
    </ligand>
</feature>
<dbReference type="STRING" id="525903.Taci_0245"/>
<keyword evidence="1 9" id="KW-0963">Cytoplasm</keyword>
<dbReference type="HOGENOM" id="CLU_072551_0_0_0"/>
<evidence type="ECO:0000256" key="8">
    <source>
        <dbReference type="ARBA" id="ARBA00047386"/>
    </source>
</evidence>
<dbReference type="EC" id="6.3.3.3" evidence="9"/>
<comment type="catalytic activity">
    <reaction evidence="8">
        <text>(7R,8S)-8-amino-7-(carboxyamino)nonanoate + ATP = (4R,5S)-dethiobiotin + ADP + phosphate + H(+)</text>
        <dbReference type="Rhea" id="RHEA:63684"/>
        <dbReference type="ChEBI" id="CHEBI:15378"/>
        <dbReference type="ChEBI" id="CHEBI:30616"/>
        <dbReference type="ChEBI" id="CHEBI:43474"/>
        <dbReference type="ChEBI" id="CHEBI:149470"/>
        <dbReference type="ChEBI" id="CHEBI:149473"/>
        <dbReference type="ChEBI" id="CHEBI:456216"/>
    </reaction>
</comment>
<comment type="subunit">
    <text evidence="9">Homodimer.</text>
</comment>
<sequence length="230" mass="24697">MSGAFWILGTGTDVGKTHLSCLILRAAGAMGRRWGYFKPVGTGVRLVDRVPMPEDGVAVSRVTGADPRDLVGLWFRFPASPHLSASLEGASIGPREEALVRDRLDLVIRSHPVTLIEGAGGAAVPLGDGLMLAHWVARWGHPAALVAPGGLGTLSCVVTGLEYLRSLGVDVRCVVLNRFDPEDPIHRDNARWIRDNCGVPVFTVAPEGSHGDLVGEWMETFMEVMGLEDE</sequence>
<feature type="binding site" evidence="9">
    <location>
        <position position="55"/>
    </location>
    <ligand>
        <name>Mg(2+)</name>
        <dbReference type="ChEBI" id="CHEBI:18420"/>
    </ligand>
</feature>
<dbReference type="Gene3D" id="3.40.50.300">
    <property type="entry name" value="P-loop containing nucleotide triphosphate hydrolases"/>
    <property type="match status" value="1"/>
</dbReference>
<organism evidence="10 11">
    <name type="scientific">Thermanaerovibrio acidaminovorans (strain ATCC 49978 / DSM 6589 / Su883)</name>
    <name type="common">Selenomonas acidaminovorans</name>
    <dbReference type="NCBI Taxonomy" id="525903"/>
    <lineage>
        <taxon>Bacteria</taxon>
        <taxon>Thermotogati</taxon>
        <taxon>Synergistota</taxon>
        <taxon>Synergistia</taxon>
        <taxon>Synergistales</taxon>
        <taxon>Synergistaceae</taxon>
        <taxon>Thermanaerovibrio</taxon>
    </lineage>
</organism>
<comment type="catalytic activity">
    <reaction evidence="9">
        <text>(7R,8S)-7,8-diammoniononanoate + CO2 + ATP = (4R,5S)-dethiobiotin + ADP + phosphate + 3 H(+)</text>
        <dbReference type="Rhea" id="RHEA:15805"/>
        <dbReference type="ChEBI" id="CHEBI:15378"/>
        <dbReference type="ChEBI" id="CHEBI:16526"/>
        <dbReference type="ChEBI" id="CHEBI:30616"/>
        <dbReference type="ChEBI" id="CHEBI:43474"/>
        <dbReference type="ChEBI" id="CHEBI:149469"/>
        <dbReference type="ChEBI" id="CHEBI:149473"/>
        <dbReference type="ChEBI" id="CHEBI:456216"/>
        <dbReference type="EC" id="6.3.3.3"/>
    </reaction>
</comment>
<keyword evidence="4 9" id="KW-0547">Nucleotide-binding</keyword>
<feature type="binding site" evidence="9">
    <location>
        <begin position="177"/>
        <end position="178"/>
    </location>
    <ligand>
        <name>ATP</name>
        <dbReference type="ChEBI" id="CHEBI:30616"/>
    </ligand>
</feature>
<evidence type="ECO:0000256" key="5">
    <source>
        <dbReference type="ARBA" id="ARBA00022756"/>
    </source>
</evidence>
<name>D1B880_THEAS</name>
<dbReference type="PIRSF" id="PIRSF006755">
    <property type="entry name" value="DTB_synth"/>
    <property type="match status" value="1"/>
</dbReference>
<keyword evidence="11" id="KW-1185">Reference proteome</keyword>
<dbReference type="UniPathway" id="UPA00078">
    <property type="reaction ID" value="UER00161"/>
</dbReference>
<protein>
    <recommendedName>
        <fullName evidence="9">ATP-dependent dethiobiotin synthetase BioD</fullName>
        <ecNumber evidence="9">6.3.3.3</ecNumber>
    </recommendedName>
    <alternativeName>
        <fullName evidence="9">DTB synthetase</fullName>
        <shortName evidence="9">DTBS</shortName>
    </alternativeName>
    <alternativeName>
        <fullName evidence="9">Dethiobiotin synthase</fullName>
    </alternativeName>
</protein>
<evidence type="ECO:0000313" key="10">
    <source>
        <dbReference type="EMBL" id="ACZ18483.1"/>
    </source>
</evidence>
<dbReference type="NCBIfam" id="TIGR00347">
    <property type="entry name" value="bioD"/>
    <property type="match status" value="1"/>
</dbReference>
<reference evidence="10 11" key="1">
    <citation type="journal article" date="2009" name="Stand. Genomic Sci.">
        <title>Complete genome sequence of Thermanaerovibrio acidaminovorans type strain (Su883).</title>
        <authorList>
            <person name="Chovatia M."/>
            <person name="Sikorski J."/>
            <person name="Schroder M."/>
            <person name="Lapidus A."/>
            <person name="Nolan M."/>
            <person name="Tice H."/>
            <person name="Glavina Del Rio T."/>
            <person name="Copeland A."/>
            <person name="Cheng J.F."/>
            <person name="Lucas S."/>
            <person name="Chen F."/>
            <person name="Bruce D."/>
            <person name="Goodwin L."/>
            <person name="Pitluck S."/>
            <person name="Ivanova N."/>
            <person name="Mavromatis K."/>
            <person name="Ovchinnikova G."/>
            <person name="Pati A."/>
            <person name="Chen A."/>
            <person name="Palaniappan K."/>
            <person name="Land M."/>
            <person name="Hauser L."/>
            <person name="Chang Y.J."/>
            <person name="Jeffries C.D."/>
            <person name="Chain P."/>
            <person name="Saunders E."/>
            <person name="Detter J.C."/>
            <person name="Brettin T."/>
            <person name="Rohde M."/>
            <person name="Goker M."/>
            <person name="Spring S."/>
            <person name="Bristow J."/>
            <person name="Markowitz V."/>
            <person name="Hugenholtz P."/>
            <person name="Kyrpides N.C."/>
            <person name="Klenk H.P."/>
            <person name="Eisen J.A."/>
        </authorList>
    </citation>
    <scope>NUCLEOTIDE SEQUENCE [LARGE SCALE GENOMIC DNA]</scope>
    <source>
        <strain evidence="11">ATCC 49978 / DSM 6589 / Su883</strain>
    </source>
</reference>
<dbReference type="PANTHER" id="PTHR43210:SF2">
    <property type="entry name" value="ATP-DEPENDENT DETHIOBIOTIN SYNTHETASE BIOD 2"/>
    <property type="match status" value="1"/>
</dbReference>
<evidence type="ECO:0000313" key="11">
    <source>
        <dbReference type="Proteomes" id="UP000002030"/>
    </source>
</evidence>
<feature type="binding site" evidence="9">
    <location>
        <position position="207"/>
    </location>
    <ligand>
        <name>ATP</name>
        <dbReference type="ChEBI" id="CHEBI:30616"/>
    </ligand>
</feature>
<dbReference type="PANTHER" id="PTHR43210">
    <property type="entry name" value="DETHIOBIOTIN SYNTHETASE"/>
    <property type="match status" value="1"/>
</dbReference>
<dbReference type="RefSeq" id="WP_012868999.1">
    <property type="nucleotide sequence ID" value="NC_013522.1"/>
</dbReference>
<keyword evidence="6 9" id="KW-0067">ATP-binding</keyword>
<keyword evidence="5 9" id="KW-0093">Biotin biosynthesis</keyword>
<dbReference type="eggNOG" id="COG0132">
    <property type="taxonomic scope" value="Bacteria"/>
</dbReference>
<comment type="subcellular location">
    <subcellularLocation>
        <location evidence="9">Cytoplasm</location>
    </subcellularLocation>
</comment>
<evidence type="ECO:0000256" key="4">
    <source>
        <dbReference type="ARBA" id="ARBA00022741"/>
    </source>
</evidence>
<evidence type="ECO:0000256" key="1">
    <source>
        <dbReference type="ARBA" id="ARBA00022490"/>
    </source>
</evidence>
<keyword evidence="2 9" id="KW-0436">Ligase</keyword>
<accession>D1B880</accession>
<dbReference type="GO" id="GO:0005524">
    <property type="term" value="F:ATP binding"/>
    <property type="evidence" value="ECO:0007669"/>
    <property type="project" value="UniProtKB-UniRule"/>
</dbReference>
<dbReference type="GO" id="GO:0000287">
    <property type="term" value="F:magnesium ion binding"/>
    <property type="evidence" value="ECO:0007669"/>
    <property type="project" value="UniProtKB-UniRule"/>
</dbReference>
<gene>
    <name evidence="9" type="primary">bioD</name>
    <name evidence="10" type="ordered locus">Taci_0245</name>
</gene>
<dbReference type="GO" id="GO:0004141">
    <property type="term" value="F:dethiobiotin synthase activity"/>
    <property type="evidence" value="ECO:0007669"/>
    <property type="project" value="UniProtKB-UniRule"/>
</dbReference>